<evidence type="ECO:0000259" key="1">
    <source>
        <dbReference type="PROSITE" id="PS51857"/>
    </source>
</evidence>
<reference evidence="2 3" key="1">
    <citation type="journal article" date="2006" name="J. Bacteriol.">
        <title>Complete genome sequence of Yersinia pestis strains Antiqua and Nepal516: evidence of gene reduction in an emerging pathogen.</title>
        <authorList>
            <person name="Chain P.S."/>
            <person name="Hu P."/>
            <person name="Malfatti S.A."/>
            <person name="Radnedge L."/>
            <person name="Larimer F."/>
            <person name="Vergez L.M."/>
            <person name="Worsham P."/>
            <person name="Chu M.C."/>
            <person name="Andersen G.L."/>
        </authorList>
    </citation>
    <scope>NUCLEOTIDE SEQUENCE [LARGE SCALE GENOMIC DNA]</scope>
    <source>
        <strain evidence="2 3">Antiqua</strain>
    </source>
</reference>
<dbReference type="CDD" id="cd04458">
    <property type="entry name" value="CSP_CDS"/>
    <property type="match status" value="1"/>
</dbReference>
<dbReference type="AlphaFoldDB" id="A0A0H2YAG7"/>
<dbReference type="Pfam" id="PF00313">
    <property type="entry name" value="CSD"/>
    <property type="match status" value="1"/>
</dbReference>
<organism evidence="2 3">
    <name type="scientific">Yersinia pestis bv. Antiqua (strain Antiqua)</name>
    <dbReference type="NCBI Taxonomy" id="360102"/>
    <lineage>
        <taxon>Bacteria</taxon>
        <taxon>Pseudomonadati</taxon>
        <taxon>Pseudomonadota</taxon>
        <taxon>Gammaproteobacteria</taxon>
        <taxon>Enterobacterales</taxon>
        <taxon>Yersiniaceae</taxon>
        <taxon>Yersinia</taxon>
    </lineage>
</organism>
<dbReference type="Proteomes" id="UP000001971">
    <property type="component" value="Chromosome"/>
</dbReference>
<sequence length="163" mass="18457">MRCMMNGRITTFFEDKGFGFITDENGDNRYFHVIKVANPEMIKKGAEVTFEPTTNTKGLSAFAVKVAIESKYIFIANERIKLTSIKSFNTFTKEVPAQAEVDKANTILSVNLLMNKIRPQEEDISEKTIPLKMLSITTFQNVTYTFSEHEVDIDSTVAKLKSI</sequence>
<proteinExistence type="predicted"/>
<name>A0A0H2YAG7_YERPA</name>
<protein>
    <submittedName>
        <fullName evidence="2">Cold-shock DNA-binding protein family</fullName>
    </submittedName>
</protein>
<feature type="domain" description="CSD" evidence="1">
    <location>
        <begin position="4"/>
        <end position="66"/>
    </location>
</feature>
<evidence type="ECO:0000313" key="3">
    <source>
        <dbReference type="Proteomes" id="UP000001971"/>
    </source>
</evidence>
<dbReference type="SUPFAM" id="SSF50249">
    <property type="entry name" value="Nucleic acid-binding proteins"/>
    <property type="match status" value="1"/>
</dbReference>
<keyword evidence="2" id="KW-0238">DNA-binding</keyword>
<evidence type="ECO:0000313" key="2">
    <source>
        <dbReference type="EMBL" id="ABG14469.1"/>
    </source>
</evidence>
<dbReference type="InterPro" id="IPR002059">
    <property type="entry name" value="CSP_DNA-bd"/>
</dbReference>
<dbReference type="EMBL" id="CP000308">
    <property type="protein sequence ID" value="ABG14469.1"/>
    <property type="molecule type" value="Genomic_DNA"/>
</dbReference>
<dbReference type="Gene3D" id="2.40.50.140">
    <property type="entry name" value="Nucleic acid-binding proteins"/>
    <property type="match status" value="1"/>
</dbReference>
<dbReference type="GO" id="GO:0003677">
    <property type="term" value="F:DNA binding"/>
    <property type="evidence" value="ECO:0007669"/>
    <property type="project" value="UniProtKB-KW"/>
</dbReference>
<accession>A0A0H2YAG7</accession>
<dbReference type="InterPro" id="IPR012340">
    <property type="entry name" value="NA-bd_OB-fold"/>
</dbReference>
<gene>
    <name evidence="2" type="ordered locus">YPA_2505</name>
</gene>
<dbReference type="PROSITE" id="PS51857">
    <property type="entry name" value="CSD_2"/>
    <property type="match status" value="1"/>
</dbReference>
<dbReference type="KEGG" id="ypa:YPA_2505"/>